<dbReference type="Gene3D" id="1.25.40.180">
    <property type="match status" value="1"/>
</dbReference>
<dbReference type="RefSeq" id="XP_013021585.1">
    <property type="nucleotide sequence ID" value="XM_013166131.1"/>
</dbReference>
<dbReference type="Pfam" id="PF02847">
    <property type="entry name" value="MA3"/>
    <property type="match status" value="1"/>
</dbReference>
<dbReference type="SMART" id="SM00544">
    <property type="entry name" value="MA3"/>
    <property type="match status" value="1"/>
</dbReference>
<dbReference type="GO" id="GO:0003723">
    <property type="term" value="F:RNA binding"/>
    <property type="evidence" value="ECO:0007669"/>
    <property type="project" value="InterPro"/>
</dbReference>
<dbReference type="STRING" id="653667.S9W4C1"/>
<evidence type="ECO:0000259" key="5">
    <source>
        <dbReference type="PROSITE" id="PS51366"/>
    </source>
</evidence>
<dbReference type="InterPro" id="IPR050781">
    <property type="entry name" value="CWC22_splicing_factor"/>
</dbReference>
<dbReference type="InterPro" id="IPR016024">
    <property type="entry name" value="ARM-type_fold"/>
</dbReference>
<gene>
    <name evidence="6" type="ORF">SPOG_03867</name>
</gene>
<name>S9W4C1_SCHCR</name>
<feature type="region of interest" description="Disordered" evidence="4">
    <location>
        <begin position="1"/>
        <end position="99"/>
    </location>
</feature>
<dbReference type="eggNOG" id="KOG2141">
    <property type="taxonomic scope" value="Eukaryota"/>
</dbReference>
<dbReference type="SUPFAM" id="SSF48371">
    <property type="entry name" value="ARM repeat"/>
    <property type="match status" value="1"/>
</dbReference>
<proteinExistence type="inferred from homology"/>
<dbReference type="Pfam" id="PF02854">
    <property type="entry name" value="MIF4G"/>
    <property type="match status" value="1"/>
</dbReference>
<feature type="region of interest" description="Disordered" evidence="4">
    <location>
        <begin position="124"/>
        <end position="143"/>
    </location>
</feature>
<dbReference type="OMA" id="FMVDILN"/>
<dbReference type="EMBL" id="KE546988">
    <property type="protein sequence ID" value="EPY53339.1"/>
    <property type="molecule type" value="Genomic_DNA"/>
</dbReference>
<dbReference type="PANTHER" id="PTHR18034:SF4">
    <property type="entry name" value="NUCLEOLAR MIF4G DOMAIN-CONTAINING PROTEIN 1"/>
    <property type="match status" value="1"/>
</dbReference>
<evidence type="ECO:0000256" key="2">
    <source>
        <dbReference type="ARBA" id="ARBA00006856"/>
    </source>
</evidence>
<dbReference type="AlphaFoldDB" id="S9W4C1"/>
<reference evidence="6 7" key="1">
    <citation type="journal article" date="2011" name="Science">
        <title>Comparative functional genomics of the fission yeasts.</title>
        <authorList>
            <person name="Rhind N."/>
            <person name="Chen Z."/>
            <person name="Yassour M."/>
            <person name="Thompson D.A."/>
            <person name="Haas B.J."/>
            <person name="Habib N."/>
            <person name="Wapinski I."/>
            <person name="Roy S."/>
            <person name="Lin M.F."/>
            <person name="Heiman D.I."/>
            <person name="Young S.K."/>
            <person name="Furuya K."/>
            <person name="Guo Y."/>
            <person name="Pidoux A."/>
            <person name="Chen H.M."/>
            <person name="Robbertse B."/>
            <person name="Goldberg J.M."/>
            <person name="Aoki K."/>
            <person name="Bayne E.H."/>
            <person name="Berlin A.M."/>
            <person name="Desjardins C.A."/>
            <person name="Dobbs E."/>
            <person name="Dukaj L."/>
            <person name="Fan L."/>
            <person name="FitzGerald M.G."/>
            <person name="French C."/>
            <person name="Gujja S."/>
            <person name="Hansen K."/>
            <person name="Keifenheim D."/>
            <person name="Levin J.Z."/>
            <person name="Mosher R.A."/>
            <person name="Mueller C.A."/>
            <person name="Pfiffner J."/>
            <person name="Priest M."/>
            <person name="Russ C."/>
            <person name="Smialowska A."/>
            <person name="Swoboda P."/>
            <person name="Sykes S.M."/>
            <person name="Vaughn M."/>
            <person name="Vengrova S."/>
            <person name="Yoder R."/>
            <person name="Zeng Q."/>
            <person name="Allshire R."/>
            <person name="Baulcombe D."/>
            <person name="Birren B.W."/>
            <person name="Brown W."/>
            <person name="Ekwall K."/>
            <person name="Kellis M."/>
            <person name="Leatherwood J."/>
            <person name="Levin H."/>
            <person name="Margalit H."/>
            <person name="Martienssen R."/>
            <person name="Nieduszynski C.A."/>
            <person name="Spatafora J.W."/>
            <person name="Friedman N."/>
            <person name="Dalgaard J.Z."/>
            <person name="Baumann P."/>
            <person name="Niki H."/>
            <person name="Regev A."/>
            <person name="Nusbaum C."/>
        </authorList>
    </citation>
    <scope>NUCLEOTIDE SEQUENCE [LARGE SCALE GENOMIC DNA]</scope>
    <source>
        <strain evidence="7">OY26 / ATCC MYA-4695 / CBS 11777 / NBRC 106824 / NRRL Y48691</strain>
    </source>
</reference>
<dbReference type="PROSITE" id="PS51366">
    <property type="entry name" value="MI"/>
    <property type="match status" value="1"/>
</dbReference>
<keyword evidence="7" id="KW-1185">Reference proteome</keyword>
<evidence type="ECO:0000256" key="4">
    <source>
        <dbReference type="SAM" id="MobiDB-lite"/>
    </source>
</evidence>
<dbReference type="InterPro" id="IPR003891">
    <property type="entry name" value="Initiation_fac_eIF4g_MI"/>
</dbReference>
<dbReference type="GO" id="GO:0005730">
    <property type="term" value="C:nucleolus"/>
    <property type="evidence" value="ECO:0007669"/>
    <property type="project" value="UniProtKB-SubCell"/>
</dbReference>
<accession>S9W4C1</accession>
<evidence type="ECO:0000313" key="7">
    <source>
        <dbReference type="Proteomes" id="UP000015464"/>
    </source>
</evidence>
<dbReference type="GO" id="GO:0042274">
    <property type="term" value="P:ribosomal small subunit biogenesis"/>
    <property type="evidence" value="ECO:0007669"/>
    <property type="project" value="TreeGrafter"/>
</dbReference>
<dbReference type="Proteomes" id="UP000015464">
    <property type="component" value="Unassembled WGS sequence"/>
</dbReference>
<dbReference type="SMART" id="SM00543">
    <property type="entry name" value="MIF4G"/>
    <property type="match status" value="1"/>
</dbReference>
<organism evidence="6 7">
    <name type="scientific">Schizosaccharomyces cryophilus (strain OY26 / ATCC MYA-4695 / CBS 11777 / NBRC 106824 / NRRL Y48691)</name>
    <name type="common">Fission yeast</name>
    <dbReference type="NCBI Taxonomy" id="653667"/>
    <lineage>
        <taxon>Eukaryota</taxon>
        <taxon>Fungi</taxon>
        <taxon>Dikarya</taxon>
        <taxon>Ascomycota</taxon>
        <taxon>Taphrinomycotina</taxon>
        <taxon>Schizosaccharomycetes</taxon>
        <taxon>Schizosaccharomycetales</taxon>
        <taxon>Schizosaccharomycetaceae</taxon>
        <taxon>Schizosaccharomyces</taxon>
    </lineage>
</organism>
<sequence>MRPIKSRKKAGLKLPKSILDEIENNDSGSRAQNGKRELSHREKRKLARNTKNATVNDQPPRRARKEEQETEDALEMLSASHELPKKKKAKRDSSPSYEDFIRKQQLAALDEDDREIAMLEKKLRIRGKNKRTSQIDNEFGWILEDLDLDKDLNGLEGDGLSAPLEDEESMGSEEEKPESDESEEENEEEKDESHQESESTSEGEEEEEEFKGFSPEDEGVQSQQKTKRQNPYLPAVSSTPSTGKYIPPSLRQKASTDEQGSIDLTRLRRRLQGLLNRLSSANVGSIVNEVEAIYMENSRHSVTDALTKLILQTVMARESMLDQLVIVYAALSTALYRTIGPEFGAYLLQSLVDEFLRLYKSKEKEPLSSHKETSNLVVFFVELYNFQLVSCILVYDFVRLFLKSLTELNVELLLKIVRNCGNQLRSDDPSALQDIIQEMNSLLSTADPTSISVRTKFMVESITSLRENKKAKVAMANSQLKAESVNQLKKFLGSLSSRSLRATEPLRVSLQDIEQVETKGRWWLIGASWKSDPLVENNIASSSSKIAEERKRNEELLAHSRLLQTAKKLRLNTAVRTSIFIALMGAEDYIDAWDRILKLRLKKVQQPEIAYVILHCASNEKTYNPFYALVALKCCTRQHNLKKSFQFSLWDFFNELQPENDNETNEVPMRKIFNLAKLYAYLVIEGGQPLTILKHVDFASMNSQIQTFILVLLSDILVETKEDIQLVQTMDTCKTEKNLSSKVDWFLKTYVRNNPLVEGKEKLLLKSNLSIARAALQAIAKDET</sequence>
<keyword evidence="3" id="KW-0539">Nucleus</keyword>
<comment type="similarity">
    <text evidence="2">Belongs to the CWC22 family.</text>
</comment>
<evidence type="ECO:0000256" key="1">
    <source>
        <dbReference type="ARBA" id="ARBA00004604"/>
    </source>
</evidence>
<feature type="region of interest" description="Disordered" evidence="4">
    <location>
        <begin position="151"/>
        <end position="261"/>
    </location>
</feature>
<dbReference type="InterPro" id="IPR003890">
    <property type="entry name" value="MIF4G-like_typ-3"/>
</dbReference>
<feature type="compositionally biased region" description="Basic residues" evidence="4">
    <location>
        <begin position="1"/>
        <end position="11"/>
    </location>
</feature>
<feature type="compositionally biased region" description="Acidic residues" evidence="4">
    <location>
        <begin position="199"/>
        <end position="219"/>
    </location>
</feature>
<dbReference type="PANTHER" id="PTHR18034">
    <property type="entry name" value="CELL CYCLE CONTROL PROTEIN CWF22-RELATED"/>
    <property type="match status" value="1"/>
</dbReference>
<comment type="subcellular location">
    <subcellularLocation>
        <location evidence="1">Nucleus</location>
        <location evidence="1">Nucleolus</location>
    </subcellularLocation>
</comment>
<evidence type="ECO:0000313" key="6">
    <source>
        <dbReference type="EMBL" id="EPY53339.1"/>
    </source>
</evidence>
<feature type="domain" description="MI" evidence="5">
    <location>
        <begin position="574"/>
        <end position="698"/>
    </location>
</feature>
<dbReference type="HOGENOM" id="CLU_006786_2_1_1"/>
<dbReference type="GeneID" id="25038184"/>
<dbReference type="OrthoDB" id="361797at2759"/>
<feature type="compositionally biased region" description="Acidic residues" evidence="4">
    <location>
        <begin position="164"/>
        <end position="190"/>
    </location>
</feature>
<protein>
    <submittedName>
        <fullName evidence="6">EIF4 binding protein</fullName>
    </submittedName>
</protein>
<evidence type="ECO:0000256" key="3">
    <source>
        <dbReference type="ARBA" id="ARBA00023242"/>
    </source>
</evidence>